<comment type="pathway">
    <text evidence="2">Lipid metabolism.</text>
</comment>
<keyword evidence="9 13" id="KW-0472">Membrane</keyword>
<dbReference type="SMART" id="SM00563">
    <property type="entry name" value="PlsC"/>
    <property type="match status" value="1"/>
</dbReference>
<dbReference type="PANTHER" id="PTHR23063:SF52">
    <property type="entry name" value="LYSOPHOSPHATIDYLCHOLINE ACYLTRANSFERASE"/>
    <property type="match status" value="1"/>
</dbReference>
<evidence type="ECO:0000256" key="2">
    <source>
        <dbReference type="ARBA" id="ARBA00005189"/>
    </source>
</evidence>
<evidence type="ECO:0000256" key="11">
    <source>
        <dbReference type="ARBA" id="ARBA00023264"/>
    </source>
</evidence>
<dbReference type="InterPro" id="IPR002123">
    <property type="entry name" value="Plipid/glycerol_acylTrfase"/>
</dbReference>
<sequence>MDRRYEQGVAESGETAEQLDEQVHAYFYPFKRVSGQWSVYEVCKTALLSCTLLPLRLLLLLIFLIVLWLVAALVQGSPRHGEEAVSSSGSTPDSSLNQKIAGRLAGWQMRLVRVIPRLARLALALCFGVFWIRRRSPEPSSLSPQLKPVSPRASLARRSCAYTIVSNHLGYLDILVLLAVYSGSFVAKEDIRRVRFVGKIACAIQCLFLGSSESVTQSIVGRTQRAHACRVLKQCEGCSDCATNLIIFPEGTTCNGHAMIRFRRGAFAAGLAVLPVVVSFPYKHFNSSWESILFKTHMWRIMTQFVNYVDISELGVYEPAEQEKVDAHLYARNVEKLYSQHLALEIYDLNRKHKLMYHSYLLGQKTAGEVLELASQEKLADPSLTTFEAIP</sequence>
<evidence type="ECO:0000256" key="13">
    <source>
        <dbReference type="SAM" id="Phobius"/>
    </source>
</evidence>
<comment type="caution">
    <text evidence="15">The sequence shown here is derived from an EMBL/GenBank/DDBJ whole genome shotgun (WGS) entry which is preliminary data.</text>
</comment>
<dbReference type="AlphaFoldDB" id="A0A5J4Z565"/>
<dbReference type="GO" id="GO:0016020">
    <property type="term" value="C:membrane"/>
    <property type="evidence" value="ECO:0007669"/>
    <property type="project" value="UniProtKB-SubCell"/>
</dbReference>
<dbReference type="InterPro" id="IPR045252">
    <property type="entry name" value="LPCAT1-like"/>
</dbReference>
<evidence type="ECO:0000256" key="6">
    <source>
        <dbReference type="ARBA" id="ARBA00022692"/>
    </source>
</evidence>
<proteinExistence type="inferred from homology"/>
<evidence type="ECO:0000256" key="5">
    <source>
        <dbReference type="ARBA" id="ARBA00022679"/>
    </source>
</evidence>
<evidence type="ECO:0000256" key="12">
    <source>
        <dbReference type="ARBA" id="ARBA00023315"/>
    </source>
</evidence>
<dbReference type="GO" id="GO:0008374">
    <property type="term" value="F:O-acyltransferase activity"/>
    <property type="evidence" value="ECO:0007669"/>
    <property type="project" value="InterPro"/>
</dbReference>
<evidence type="ECO:0000313" key="16">
    <source>
        <dbReference type="Proteomes" id="UP000324585"/>
    </source>
</evidence>
<dbReference type="CDD" id="cd07991">
    <property type="entry name" value="LPLAT_LPCAT1-like"/>
    <property type="match status" value="1"/>
</dbReference>
<evidence type="ECO:0000256" key="8">
    <source>
        <dbReference type="ARBA" id="ARBA00023098"/>
    </source>
</evidence>
<keyword evidence="6 13" id="KW-0812">Transmembrane</keyword>
<dbReference type="Pfam" id="PF01553">
    <property type="entry name" value="Acyltransferase"/>
    <property type="match status" value="1"/>
</dbReference>
<evidence type="ECO:0000256" key="1">
    <source>
        <dbReference type="ARBA" id="ARBA00004370"/>
    </source>
</evidence>
<evidence type="ECO:0000256" key="4">
    <source>
        <dbReference type="ARBA" id="ARBA00022516"/>
    </source>
</evidence>
<comment type="similarity">
    <text evidence="3">Belongs to the 1-acyl-sn-glycerol-3-phosphate acyltransferase family.</text>
</comment>
<keyword evidence="8" id="KW-0443">Lipid metabolism</keyword>
<reference evidence="16" key="1">
    <citation type="journal article" date="2019" name="Nat. Commun.">
        <title>Expansion of phycobilisome linker gene families in mesophilic red algae.</title>
        <authorList>
            <person name="Lee J."/>
            <person name="Kim D."/>
            <person name="Bhattacharya D."/>
            <person name="Yoon H.S."/>
        </authorList>
    </citation>
    <scope>NUCLEOTIDE SEQUENCE [LARGE SCALE GENOMIC DNA]</scope>
    <source>
        <strain evidence="16">CCMP 1328</strain>
    </source>
</reference>
<gene>
    <name evidence="15" type="ORF">FVE85_5598</name>
</gene>
<feature type="domain" description="Phospholipid/glycerol acyltransferase" evidence="14">
    <location>
        <begin position="162"/>
        <end position="281"/>
    </location>
</feature>
<keyword evidence="10" id="KW-0594">Phospholipid biosynthesis</keyword>
<comment type="subcellular location">
    <subcellularLocation>
        <location evidence="1">Membrane</location>
    </subcellularLocation>
</comment>
<dbReference type="OMA" id="HRSYPNA"/>
<dbReference type="PANTHER" id="PTHR23063">
    <property type="entry name" value="PHOSPHOLIPID ACYLTRANSFERASE"/>
    <property type="match status" value="1"/>
</dbReference>
<dbReference type="SUPFAM" id="SSF69593">
    <property type="entry name" value="Glycerol-3-phosphate (1)-acyltransferase"/>
    <property type="match status" value="1"/>
</dbReference>
<name>A0A5J4Z565_PORPP</name>
<protein>
    <submittedName>
        <fullName evidence="15">Lysophospholipid acyltransferase LPEAT1</fullName>
    </submittedName>
</protein>
<keyword evidence="5 15" id="KW-0808">Transferase</keyword>
<keyword evidence="4" id="KW-0444">Lipid biosynthesis</keyword>
<keyword evidence="12 15" id="KW-0012">Acyltransferase</keyword>
<keyword evidence="11" id="KW-1208">Phospholipid metabolism</keyword>
<evidence type="ECO:0000313" key="15">
    <source>
        <dbReference type="EMBL" id="KAA8498013.1"/>
    </source>
</evidence>
<dbReference type="Proteomes" id="UP000324585">
    <property type="component" value="Unassembled WGS sequence"/>
</dbReference>
<dbReference type="OrthoDB" id="272512at2759"/>
<dbReference type="GO" id="GO:0008654">
    <property type="term" value="P:phospholipid biosynthetic process"/>
    <property type="evidence" value="ECO:0007669"/>
    <property type="project" value="UniProtKB-KW"/>
</dbReference>
<dbReference type="EMBL" id="VRMN01000001">
    <property type="protein sequence ID" value="KAA8498013.1"/>
    <property type="molecule type" value="Genomic_DNA"/>
</dbReference>
<evidence type="ECO:0000256" key="10">
    <source>
        <dbReference type="ARBA" id="ARBA00023209"/>
    </source>
</evidence>
<evidence type="ECO:0000259" key="14">
    <source>
        <dbReference type="SMART" id="SM00563"/>
    </source>
</evidence>
<evidence type="ECO:0000256" key="9">
    <source>
        <dbReference type="ARBA" id="ARBA00023136"/>
    </source>
</evidence>
<feature type="transmembrane region" description="Helical" evidence="13">
    <location>
        <begin position="55"/>
        <end position="74"/>
    </location>
</feature>
<evidence type="ECO:0000256" key="3">
    <source>
        <dbReference type="ARBA" id="ARBA00008655"/>
    </source>
</evidence>
<organism evidence="15 16">
    <name type="scientific">Porphyridium purpureum</name>
    <name type="common">Red alga</name>
    <name type="synonym">Porphyridium cruentum</name>
    <dbReference type="NCBI Taxonomy" id="35688"/>
    <lineage>
        <taxon>Eukaryota</taxon>
        <taxon>Rhodophyta</taxon>
        <taxon>Bangiophyceae</taxon>
        <taxon>Porphyridiales</taxon>
        <taxon>Porphyridiaceae</taxon>
        <taxon>Porphyridium</taxon>
    </lineage>
</organism>
<keyword evidence="7 13" id="KW-1133">Transmembrane helix</keyword>
<accession>A0A5J4Z565</accession>
<keyword evidence="16" id="KW-1185">Reference proteome</keyword>
<evidence type="ECO:0000256" key="7">
    <source>
        <dbReference type="ARBA" id="ARBA00022989"/>
    </source>
</evidence>